<sequence length="256" mass="27963">MTQALPPVLGTIGWTERTGGVLTRRERFALARPLSRGHRDIVLGHLALAARRHRGRHAHLDPTALSAPDSTTARDAAAAAHDLLSPAVLQHSHRAYAWGAALAGVDGVDFDRELLYVASMFHDTGLPSGIRDVDFTVRSAALLRLFADRHGLSAAQREVMTNAIALHHTPGVTLEAGPEAYLLSAGAGVDVFGLRAGDIPDAVRRRVVHEHPRLGFKREFTRLWRAEARQVPRGRAAYLRRYAATDLTIRLAPFRG</sequence>
<feature type="domain" description="HD" evidence="1">
    <location>
        <begin position="88"/>
        <end position="192"/>
    </location>
</feature>
<accession>A0ABN2RJ24</accession>
<dbReference type="PANTHER" id="PTHR35569">
    <property type="entry name" value="CYANAMIDE HYDRATASE DDI2-RELATED"/>
    <property type="match status" value="1"/>
</dbReference>
<gene>
    <name evidence="2" type="ORF">GCM10009798_33370</name>
</gene>
<evidence type="ECO:0000259" key="1">
    <source>
        <dbReference type="PROSITE" id="PS51831"/>
    </source>
</evidence>
<dbReference type="PANTHER" id="PTHR35569:SF1">
    <property type="entry name" value="CYANAMIDE HYDRATASE DDI2-RELATED"/>
    <property type="match status" value="1"/>
</dbReference>
<organism evidence="2 3">
    <name type="scientific">Nocardioides panacihumi</name>
    <dbReference type="NCBI Taxonomy" id="400774"/>
    <lineage>
        <taxon>Bacteria</taxon>
        <taxon>Bacillati</taxon>
        <taxon>Actinomycetota</taxon>
        <taxon>Actinomycetes</taxon>
        <taxon>Propionibacteriales</taxon>
        <taxon>Nocardioidaceae</taxon>
        <taxon>Nocardioides</taxon>
    </lineage>
</organism>
<dbReference type="InterPro" id="IPR006674">
    <property type="entry name" value="HD_domain"/>
</dbReference>
<dbReference type="PROSITE" id="PS51831">
    <property type="entry name" value="HD"/>
    <property type="match status" value="1"/>
</dbReference>
<dbReference type="Proteomes" id="UP001500571">
    <property type="component" value="Unassembled WGS sequence"/>
</dbReference>
<protein>
    <submittedName>
        <fullName evidence="2">Phosphohydrolase</fullName>
    </submittedName>
</protein>
<reference evidence="2 3" key="1">
    <citation type="journal article" date="2019" name="Int. J. Syst. Evol. Microbiol.">
        <title>The Global Catalogue of Microorganisms (GCM) 10K type strain sequencing project: providing services to taxonomists for standard genome sequencing and annotation.</title>
        <authorList>
            <consortium name="The Broad Institute Genomics Platform"/>
            <consortium name="The Broad Institute Genome Sequencing Center for Infectious Disease"/>
            <person name="Wu L."/>
            <person name="Ma J."/>
        </authorList>
    </citation>
    <scope>NUCLEOTIDE SEQUENCE [LARGE SCALE GENOMIC DNA]</scope>
    <source>
        <strain evidence="2 3">JCM 15309</strain>
    </source>
</reference>
<dbReference type="SUPFAM" id="SSF109604">
    <property type="entry name" value="HD-domain/PDEase-like"/>
    <property type="match status" value="1"/>
</dbReference>
<evidence type="ECO:0000313" key="3">
    <source>
        <dbReference type="Proteomes" id="UP001500571"/>
    </source>
</evidence>
<name>A0ABN2RJ24_9ACTN</name>
<dbReference type="Pfam" id="PF01966">
    <property type="entry name" value="HD"/>
    <property type="match status" value="1"/>
</dbReference>
<evidence type="ECO:0000313" key="2">
    <source>
        <dbReference type="EMBL" id="GAA1969993.1"/>
    </source>
</evidence>
<proteinExistence type="predicted"/>
<dbReference type="EMBL" id="BAAAPB010000004">
    <property type="protein sequence ID" value="GAA1969993.1"/>
    <property type="molecule type" value="Genomic_DNA"/>
</dbReference>
<comment type="caution">
    <text evidence="2">The sequence shown here is derived from an EMBL/GenBank/DDBJ whole genome shotgun (WGS) entry which is preliminary data.</text>
</comment>
<keyword evidence="3" id="KW-1185">Reference proteome</keyword>
<dbReference type="Gene3D" id="1.10.3210.10">
    <property type="entry name" value="Hypothetical protein af1432"/>
    <property type="match status" value="1"/>
</dbReference>